<dbReference type="PANTHER" id="PTHR46567:SF1">
    <property type="entry name" value="MEDIATOR OF RNA POLYMERASE II TRANSCRIPTION SUBUNIT 12"/>
    <property type="match status" value="1"/>
</dbReference>
<evidence type="ECO:0000256" key="3">
    <source>
        <dbReference type="ARBA" id="ARBA00011629"/>
    </source>
</evidence>
<dbReference type="OMA" id="YPVRPWE"/>
<dbReference type="InParanoid" id="B8MMY6"/>
<accession>B8MMY6</accession>
<comment type="similarity">
    <text evidence="2">Belongs to the Mediator complex subunit 12 family.</text>
</comment>
<organism evidence="14 15">
    <name type="scientific">Talaromyces stipitatus (strain ATCC 10500 / CBS 375.48 / QM 6759 / NRRL 1006)</name>
    <name type="common">Penicillium stipitatum</name>
    <dbReference type="NCBI Taxonomy" id="441959"/>
    <lineage>
        <taxon>Eukaryota</taxon>
        <taxon>Fungi</taxon>
        <taxon>Dikarya</taxon>
        <taxon>Ascomycota</taxon>
        <taxon>Pezizomycotina</taxon>
        <taxon>Eurotiomycetes</taxon>
        <taxon>Eurotiomycetidae</taxon>
        <taxon>Eurotiales</taxon>
        <taxon>Trichocomaceae</taxon>
        <taxon>Talaromyces</taxon>
        <taxon>Talaromyces sect. Talaromyces</taxon>
    </lineage>
</organism>
<feature type="region of interest" description="Disordered" evidence="12">
    <location>
        <begin position="119"/>
        <end position="146"/>
    </location>
</feature>
<evidence type="ECO:0000256" key="6">
    <source>
        <dbReference type="ARBA" id="ARBA00023015"/>
    </source>
</evidence>
<dbReference type="GeneID" id="8101859"/>
<dbReference type="eggNOG" id="KOG4522">
    <property type="taxonomic scope" value="Eukaryota"/>
</dbReference>
<dbReference type="VEuPathDB" id="FungiDB:TSTA_101710"/>
<reference evidence="15" key="1">
    <citation type="journal article" date="2015" name="Genome Announc.">
        <title>Genome sequence of the AIDS-associated pathogen Penicillium marneffei (ATCC18224) and its near taxonomic relative Talaromyces stipitatus (ATCC10500).</title>
        <authorList>
            <person name="Nierman W.C."/>
            <person name="Fedorova-Abrams N.D."/>
            <person name="Andrianopoulos A."/>
        </authorList>
    </citation>
    <scope>NUCLEOTIDE SEQUENCE [LARGE SCALE GENOMIC DNA]</scope>
    <source>
        <strain evidence="15">ATCC 10500 / CBS 375.48 / QM 6759 / NRRL 1006</strain>
    </source>
</reference>
<dbReference type="PANTHER" id="PTHR46567">
    <property type="entry name" value="MEDIATOR OF RNA POLYMERASE II TRANSCRIPTION SUBUNIT 12"/>
    <property type="match status" value="1"/>
</dbReference>
<dbReference type="STRING" id="441959.B8MMY6"/>
<evidence type="ECO:0000256" key="8">
    <source>
        <dbReference type="ARBA" id="ARBA00023163"/>
    </source>
</evidence>
<feature type="region of interest" description="Disordered" evidence="12">
    <location>
        <begin position="1"/>
        <end position="101"/>
    </location>
</feature>
<keyword evidence="6" id="KW-0805">Transcription regulation</keyword>
<dbReference type="InterPro" id="IPR019035">
    <property type="entry name" value="Mediator_Med12"/>
</dbReference>
<keyword evidence="8" id="KW-0804">Transcription</keyword>
<evidence type="ECO:0000256" key="11">
    <source>
        <dbReference type="ARBA" id="ARBA00032010"/>
    </source>
</evidence>
<feature type="compositionally biased region" description="Low complexity" evidence="12">
    <location>
        <begin position="1481"/>
        <end position="1501"/>
    </location>
</feature>
<dbReference type="InterPro" id="IPR057344">
    <property type="entry name" value="ARM_SRB8"/>
</dbReference>
<keyword evidence="5" id="KW-0678">Repressor</keyword>
<evidence type="ECO:0000313" key="15">
    <source>
        <dbReference type="Proteomes" id="UP000001745"/>
    </source>
</evidence>
<keyword evidence="9" id="KW-0539">Nucleus</keyword>
<dbReference type="HOGENOM" id="CLU_002034_1_0_1"/>
<protein>
    <recommendedName>
        <fullName evidence="4">Mediator of RNA polymerase II transcription subunit 12</fullName>
    </recommendedName>
    <alternativeName>
        <fullName evidence="11">Mediator complex subunit 12</fullName>
    </alternativeName>
</protein>
<evidence type="ECO:0000256" key="2">
    <source>
        <dbReference type="ARBA" id="ARBA00010289"/>
    </source>
</evidence>
<dbReference type="Proteomes" id="UP000001745">
    <property type="component" value="Unassembled WGS sequence"/>
</dbReference>
<feature type="domain" description="Mediator complex subunit Med12" evidence="13">
    <location>
        <begin position="270"/>
        <end position="333"/>
    </location>
</feature>
<evidence type="ECO:0000256" key="5">
    <source>
        <dbReference type="ARBA" id="ARBA00022491"/>
    </source>
</evidence>
<feature type="region of interest" description="Disordered" evidence="12">
    <location>
        <begin position="1467"/>
        <end position="1514"/>
    </location>
</feature>
<evidence type="ECO:0000259" key="13">
    <source>
        <dbReference type="SMART" id="SM01281"/>
    </source>
</evidence>
<dbReference type="GO" id="GO:0006357">
    <property type="term" value="P:regulation of transcription by RNA polymerase II"/>
    <property type="evidence" value="ECO:0007669"/>
    <property type="project" value="InterPro"/>
</dbReference>
<dbReference type="PhylomeDB" id="B8MMY6"/>
<feature type="compositionally biased region" description="Pro residues" evidence="12">
    <location>
        <begin position="131"/>
        <end position="141"/>
    </location>
</feature>
<gene>
    <name evidence="14" type="ORF">TSTA_101710</name>
</gene>
<dbReference type="GO" id="GO:0003712">
    <property type="term" value="F:transcription coregulator activity"/>
    <property type="evidence" value="ECO:0007669"/>
    <property type="project" value="InterPro"/>
</dbReference>
<evidence type="ECO:0000256" key="10">
    <source>
        <dbReference type="ARBA" id="ARBA00025661"/>
    </source>
</evidence>
<dbReference type="SMART" id="SM01281">
    <property type="entry name" value="Med12"/>
    <property type="match status" value="1"/>
</dbReference>
<dbReference type="EMBL" id="EQ962658">
    <property type="protein sequence ID" value="EED13935.1"/>
    <property type="molecule type" value="Genomic_DNA"/>
</dbReference>
<dbReference type="OrthoDB" id="20828at2759"/>
<evidence type="ECO:0000256" key="9">
    <source>
        <dbReference type="ARBA" id="ARBA00023242"/>
    </source>
</evidence>
<comment type="subcellular location">
    <subcellularLocation>
        <location evidence="1">Nucleus</location>
    </subcellularLocation>
</comment>
<dbReference type="RefSeq" id="XP_002486173.1">
    <property type="nucleotide sequence ID" value="XM_002486128.1"/>
</dbReference>
<keyword evidence="15" id="KW-1185">Reference proteome</keyword>
<evidence type="ECO:0000256" key="12">
    <source>
        <dbReference type="SAM" id="MobiDB-lite"/>
    </source>
</evidence>
<feature type="compositionally biased region" description="Polar residues" evidence="12">
    <location>
        <begin position="1"/>
        <end position="17"/>
    </location>
</feature>
<feature type="compositionally biased region" description="Polar residues" evidence="12">
    <location>
        <begin position="61"/>
        <end position="93"/>
    </location>
</feature>
<name>B8MMY6_TALSN</name>
<dbReference type="GO" id="GO:0016592">
    <property type="term" value="C:mediator complex"/>
    <property type="evidence" value="ECO:0007669"/>
    <property type="project" value="InterPro"/>
</dbReference>
<dbReference type="Pfam" id="PF25326">
    <property type="entry name" value="ARM_SRB8"/>
    <property type="match status" value="1"/>
</dbReference>
<evidence type="ECO:0000313" key="14">
    <source>
        <dbReference type="EMBL" id="EED13935.1"/>
    </source>
</evidence>
<sequence length="1571" mass="175028">MIPHPSSTGFQTWTNHTHASDRSSMAVAPAPSSAQQIIDLSASDGGPSETEHLHKRPRLDTTVSGLASDGRTPSRSADARSATTLASGGSNPTRPAVVSGRGRPAYSFQDLVADTYGASVFGNTTPGSQPAKPPSPPPFPVRPWTHTPARQSHIENEGLSDNLRSREVQTIPYHPETPEVAPILTREKVADYSPWSRLGNHPEDRLSDLNVRAGNFERAPGVNTNSDIQSHASKLSGQLKSHSSLQLLSSVFAAALEKRQINEKISSSSTFKPPPRVTLTDNKREAWLRDLANSSVPLRRLSRTIPHGIRGKVLLDQCLGKGVPIGRAVWLAKCVGANEIRAFKRKGTSGSLSQGLETKWVREWTLSVQQFTAGVISACGKPDWRNKMTYAVRLAARLFYEHLLDQDYYLDWYLSSMENSSLDAFPIWLAMLNIYWGSLVRFRKRGRRLAEALLEKLRDATFSDFKVHLQPLVDRVSLLVRRLCREHSPCLILPRSWDRYQDVVAASLSSGDTKEKAILQSLVLRNARVQRPGTYCPVRQRSPQEQVIKLLDASRDTCDMCALSGRCLALVPDRQDLVSVLLRWAASPFRQGLVRVYIAVRLFRKWKRSGMDIDACIFPFLTQTSTEQSASMANVYHIIVELIRSQTFSVGRYLQWLVARGAVEQYRQHNPAEESPSSVPVDIALLSHIPVARLPRHLRNLRDTLLARAGLSSSENEVLRSIKADLKQRLPGLFGKDDSHMSLNYDKDNLSWSVKADISQWVRAAVSEHYESGSAYSQKMYESSVEASSLTQEEFLVVRSILEQYGDLSMLADILIDASNSDDVRLLTCAVDTLNRHFECFTIIGALGDMFRSFYEAFLRVKNSGQPLYDLAYSMAEVGHRLPNEVNSLILLRQELSRADRNLALAACSPVSDMAETLNDASPSFNEDMDQFLSSGNSMDEMTMILVFQKLIQQLAFYDEKDPSMPGTVCRHLVQLRSFNSKHFDLLLVQWLEKTLKSTSRPNLSRLLYPLVGIGCVTLPAFATLTKKVLHSGSLQTDAFALPDWLVDFLNLLVPKYSAEPLYDFLAYRFRIAQEEFLHGHSNEVLALLKDAVPYMTVNTAQEIAPLAPCVVPLLSEIIVRHPEDTTMDSLRGLIKTCPRFLPVVRQSLDLLLNDNEQSNSDFLLKTAATITQTNHLSLPLCQMKLQILFDEKNDESMRNSIVDLMYKSAVADVRTGNTYWLDLVSTMGQEAAEHLRQRAEKDFFSITQSDIALEKDSENERLALQEDARVYLSIVDGLAYSIPEEGVSSIAPILVEKMNALLQRLFTMHMNVRNWSEHRSRSSQEAITRQLSGCEENFVFWLTAMLQMIRIHRAAFDVPAMSGNQRLGAYVDLSRLLIIICCLALSRTPLGLTVQPRLDLSASSYFLASAKEVRAGNTIQTYALDIASSLVDSLPDEARQNCANFIKDRFPPALNVQNDPRLQYLFGPVAENSGNPGGPLPSSGPVSSPAATTLTPSTNPVNNTAGTAGGNTIEDPMAIHNRLRVQSHGRVIGSYPLRPWEMLEEAAPVVGANDTAIDLNLFGARKVREY</sequence>
<evidence type="ECO:0000256" key="1">
    <source>
        <dbReference type="ARBA" id="ARBA00004123"/>
    </source>
</evidence>
<dbReference type="Pfam" id="PF09497">
    <property type="entry name" value="Med12"/>
    <property type="match status" value="1"/>
</dbReference>
<proteinExistence type="inferred from homology"/>
<keyword evidence="7" id="KW-0010">Activator</keyword>
<feature type="compositionally biased region" description="Low complexity" evidence="12">
    <location>
        <begin position="23"/>
        <end position="34"/>
    </location>
</feature>
<comment type="subunit">
    <text evidence="3">Component of the SRB8-11 complex, which itself associates with the Mediator complex.</text>
</comment>
<comment type="function">
    <text evidence="10">Component of the SRB8-11 complex. The SRB8-11 complex is a regulatory module of the Mediator complex which is itself involved in regulation of basal and activated RNA polymerase II-dependent transcription. The SRB8-11 complex may be involved in the transcriptional repression of a subset of genes regulated by Mediator. It may inhibit the association of the Mediator complex with RNA polymerase II to form the holoenzyme complex.</text>
</comment>
<evidence type="ECO:0000256" key="7">
    <source>
        <dbReference type="ARBA" id="ARBA00023159"/>
    </source>
</evidence>
<evidence type="ECO:0000256" key="4">
    <source>
        <dbReference type="ARBA" id="ARBA00019622"/>
    </source>
</evidence>